<dbReference type="Proteomes" id="UP001642464">
    <property type="component" value="Unassembled WGS sequence"/>
</dbReference>
<reference evidence="2 3" key="1">
    <citation type="submission" date="2024-02" db="EMBL/GenBank/DDBJ databases">
        <authorList>
            <person name="Chen Y."/>
            <person name="Shah S."/>
            <person name="Dougan E. K."/>
            <person name="Thang M."/>
            <person name="Chan C."/>
        </authorList>
    </citation>
    <scope>NUCLEOTIDE SEQUENCE [LARGE SCALE GENOMIC DNA]</scope>
</reference>
<feature type="region of interest" description="Disordered" evidence="1">
    <location>
        <begin position="268"/>
        <end position="293"/>
    </location>
</feature>
<protein>
    <submittedName>
        <fullName evidence="2">Retrovirus-related Pol polyprotein from transposon TNT 1-94</fullName>
    </submittedName>
</protein>
<evidence type="ECO:0000256" key="1">
    <source>
        <dbReference type="SAM" id="MobiDB-lite"/>
    </source>
</evidence>
<comment type="caution">
    <text evidence="2">The sequence shown here is derived from an EMBL/GenBank/DDBJ whole genome shotgun (WGS) entry which is preliminary data.</text>
</comment>
<evidence type="ECO:0000313" key="3">
    <source>
        <dbReference type="Proteomes" id="UP001642464"/>
    </source>
</evidence>
<evidence type="ECO:0000313" key="2">
    <source>
        <dbReference type="EMBL" id="CAK8994954.1"/>
    </source>
</evidence>
<feature type="region of interest" description="Disordered" evidence="1">
    <location>
        <begin position="597"/>
        <end position="628"/>
    </location>
</feature>
<feature type="region of interest" description="Disordered" evidence="1">
    <location>
        <begin position="645"/>
        <end position="666"/>
    </location>
</feature>
<keyword evidence="3" id="KW-1185">Reference proteome</keyword>
<proteinExistence type="predicted"/>
<accession>A0ABP0I0I8</accession>
<organism evidence="2 3">
    <name type="scientific">Durusdinium trenchii</name>
    <dbReference type="NCBI Taxonomy" id="1381693"/>
    <lineage>
        <taxon>Eukaryota</taxon>
        <taxon>Sar</taxon>
        <taxon>Alveolata</taxon>
        <taxon>Dinophyceae</taxon>
        <taxon>Suessiales</taxon>
        <taxon>Symbiodiniaceae</taxon>
        <taxon>Durusdinium</taxon>
    </lineage>
</organism>
<dbReference type="EMBL" id="CAXAMM010002147">
    <property type="protein sequence ID" value="CAK8994954.1"/>
    <property type="molecule type" value="Genomic_DNA"/>
</dbReference>
<sequence length="815" mass="90449">MLATVLPLATVGPPTGARALRNALRHSSSSRCRASAENGGGEEDRTFVTYEDKTEEVVKDNWRTSDDPKRALSKFWKGRTEFVLTSPVPTQRVTGKQSTLPVPKVVSADPVITSTSEQKPKLSLETSGPKQVRFRDLSSDFSTSLQSKLALAGDDVSEVRKMLQDSMTEPDPATGLRFSHDFWAHGGSCWIRYHFEPRTRLFTPTETDLVGGPELHMIGPERMTLMIAEEDGTSKWYNDNHFGDLDKGGPWTGLTLFSKSEEEVFDPLPSADTEADTSARAPRSLPVPKEPTAQERAEHELTHLPFRSWCKICVESKSRQDHSKKLRLKQPVLQCDYSFITDPETKDQVTLLNVRDVLSGLALSCVVPCKGHSVYAEGELRRFVLETGRTFGTLQADPEPALLTVVQTVTSELGGLSLRKSPTEWKQAQGAVGNAQQLLYAQVRALRQDFASRYGFKLSVTSPLFAWLVKHAQFLLNNFSVRSDGLTPDERRWSRRYNSALCKFGEIVMCRLPGKHSKAEPSWVQAIWLGRDASADMHLIGTTSGVLKTRSIRRLPVSEQVDQRMAEDFKASPWDPKCRGEDTDVLILPPPPAEIASGAPVTPSPVADAPSTAFETSAPSHGTKRTSEDIDLDDVDEPANLFQRVGPSTSDLKRSAPDTVPGSGTKLQRIGSVLEDDDSLPVSCLTVASVTTKHGLDVPIEPNVDREEELQALRAADPVLWYDTEFDREQEIAGMNKEMTSIKNFEVYEEFLTSECTSEQLQNAISTKWVKRPKGGEVKCRVCVRGFDQEVDPDDTYASTPNFPEDLLLPLRTTW</sequence>
<name>A0ABP0I0I8_9DINO</name>
<gene>
    <name evidence="2" type="ORF">SCF082_LOCUS4155</name>
</gene>